<feature type="region of interest" description="Disordered" evidence="1">
    <location>
        <begin position="895"/>
        <end position="925"/>
    </location>
</feature>
<feature type="region of interest" description="Disordered" evidence="1">
    <location>
        <begin position="4564"/>
        <end position="4615"/>
    </location>
</feature>
<reference evidence="3 4" key="1">
    <citation type="journal article" date="2021" name="Sci. Rep.">
        <title>Genome sequencing of the multicellular alga Astrephomene provides insights into convergent evolution of germ-soma differentiation.</title>
        <authorList>
            <person name="Yamashita S."/>
            <person name="Yamamoto K."/>
            <person name="Matsuzaki R."/>
            <person name="Suzuki S."/>
            <person name="Yamaguchi H."/>
            <person name="Hirooka S."/>
            <person name="Minakuchi Y."/>
            <person name="Miyagishima S."/>
            <person name="Kawachi M."/>
            <person name="Toyoda A."/>
            <person name="Nozaki H."/>
        </authorList>
    </citation>
    <scope>NUCLEOTIDE SEQUENCE [LARGE SCALE GENOMIC DNA]</scope>
    <source>
        <strain evidence="3 4">NIES-4017</strain>
    </source>
</reference>
<feature type="compositionally biased region" description="Polar residues" evidence="1">
    <location>
        <begin position="3863"/>
        <end position="3878"/>
    </location>
</feature>
<feature type="region of interest" description="Disordered" evidence="1">
    <location>
        <begin position="2520"/>
        <end position="2544"/>
    </location>
</feature>
<feature type="region of interest" description="Disordered" evidence="1">
    <location>
        <begin position="3320"/>
        <end position="3346"/>
    </location>
</feature>
<evidence type="ECO:0000256" key="1">
    <source>
        <dbReference type="SAM" id="MobiDB-lite"/>
    </source>
</evidence>
<feature type="region of interest" description="Disordered" evidence="1">
    <location>
        <begin position="1154"/>
        <end position="1182"/>
    </location>
</feature>
<feature type="compositionally biased region" description="Gly residues" evidence="1">
    <location>
        <begin position="898"/>
        <end position="913"/>
    </location>
</feature>
<feature type="compositionally biased region" description="Acidic residues" evidence="1">
    <location>
        <begin position="3564"/>
        <end position="3573"/>
    </location>
</feature>
<feature type="compositionally biased region" description="Gly residues" evidence="1">
    <location>
        <begin position="3410"/>
        <end position="3421"/>
    </location>
</feature>
<feature type="compositionally biased region" description="Low complexity" evidence="1">
    <location>
        <begin position="2647"/>
        <end position="2659"/>
    </location>
</feature>
<feature type="compositionally biased region" description="Low complexity" evidence="1">
    <location>
        <begin position="4114"/>
        <end position="4126"/>
    </location>
</feature>
<dbReference type="Gene3D" id="3.30.70.1230">
    <property type="entry name" value="Nucleotide cyclase"/>
    <property type="match status" value="1"/>
</dbReference>
<feature type="region of interest" description="Disordered" evidence="1">
    <location>
        <begin position="3397"/>
        <end position="3421"/>
    </location>
</feature>
<proteinExistence type="predicted"/>
<accession>A0AAD3DHU9</accession>
<evidence type="ECO:0000256" key="2">
    <source>
        <dbReference type="SAM" id="SignalP"/>
    </source>
</evidence>
<feature type="compositionally biased region" description="Low complexity" evidence="1">
    <location>
        <begin position="3762"/>
        <end position="3773"/>
    </location>
</feature>
<feature type="compositionally biased region" description="Low complexity" evidence="1">
    <location>
        <begin position="3941"/>
        <end position="3959"/>
    </location>
</feature>
<feature type="compositionally biased region" description="Gly residues" evidence="1">
    <location>
        <begin position="4570"/>
        <end position="4579"/>
    </location>
</feature>
<organism evidence="3 4">
    <name type="scientific">Astrephomene gubernaculifera</name>
    <dbReference type="NCBI Taxonomy" id="47775"/>
    <lineage>
        <taxon>Eukaryota</taxon>
        <taxon>Viridiplantae</taxon>
        <taxon>Chlorophyta</taxon>
        <taxon>core chlorophytes</taxon>
        <taxon>Chlorophyceae</taxon>
        <taxon>CS clade</taxon>
        <taxon>Chlamydomonadales</taxon>
        <taxon>Astrephomenaceae</taxon>
        <taxon>Astrephomene</taxon>
    </lineage>
</organism>
<comment type="caution">
    <text evidence="3">The sequence shown here is derived from an EMBL/GenBank/DDBJ whole genome shotgun (WGS) entry which is preliminary data.</text>
</comment>
<feature type="compositionally biased region" description="Polar residues" evidence="1">
    <location>
        <begin position="2632"/>
        <end position="2642"/>
    </location>
</feature>
<feature type="compositionally biased region" description="Low complexity" evidence="1">
    <location>
        <begin position="4394"/>
        <end position="4404"/>
    </location>
</feature>
<feature type="region of interest" description="Disordered" evidence="1">
    <location>
        <begin position="4489"/>
        <end position="4540"/>
    </location>
</feature>
<dbReference type="EMBL" id="BMAR01000002">
    <property type="protein sequence ID" value="GFR41833.1"/>
    <property type="molecule type" value="Genomic_DNA"/>
</dbReference>
<feature type="compositionally biased region" description="Low complexity" evidence="1">
    <location>
        <begin position="3884"/>
        <end position="3899"/>
    </location>
</feature>
<feature type="region of interest" description="Disordered" evidence="1">
    <location>
        <begin position="4240"/>
        <end position="4262"/>
    </location>
</feature>
<feature type="region of interest" description="Disordered" evidence="1">
    <location>
        <begin position="3121"/>
        <end position="3147"/>
    </location>
</feature>
<feature type="compositionally biased region" description="Polar residues" evidence="1">
    <location>
        <begin position="4601"/>
        <end position="4613"/>
    </location>
</feature>
<feature type="region of interest" description="Disordered" evidence="1">
    <location>
        <begin position="2274"/>
        <end position="2297"/>
    </location>
</feature>
<feature type="signal peptide" evidence="2">
    <location>
        <begin position="1"/>
        <end position="20"/>
    </location>
</feature>
<feature type="compositionally biased region" description="Gly residues" evidence="1">
    <location>
        <begin position="4499"/>
        <end position="4509"/>
    </location>
</feature>
<evidence type="ECO:0008006" key="5">
    <source>
        <dbReference type="Google" id="ProtNLM"/>
    </source>
</evidence>
<gene>
    <name evidence="3" type="ORF">Agub_g2611</name>
</gene>
<feature type="compositionally biased region" description="Gly residues" evidence="1">
    <location>
        <begin position="3321"/>
        <end position="3332"/>
    </location>
</feature>
<feature type="region of interest" description="Disordered" evidence="1">
    <location>
        <begin position="4046"/>
        <end position="4153"/>
    </location>
</feature>
<feature type="compositionally biased region" description="Low complexity" evidence="1">
    <location>
        <begin position="3833"/>
        <end position="3856"/>
    </location>
</feature>
<feature type="region of interest" description="Disordered" evidence="1">
    <location>
        <begin position="1526"/>
        <end position="1569"/>
    </location>
</feature>
<feature type="compositionally biased region" description="Gly residues" evidence="1">
    <location>
        <begin position="3528"/>
        <end position="3539"/>
    </location>
</feature>
<feature type="region of interest" description="Disordered" evidence="1">
    <location>
        <begin position="3751"/>
        <end position="3901"/>
    </location>
</feature>
<feature type="compositionally biased region" description="Polar residues" evidence="1">
    <location>
        <begin position="1699"/>
        <end position="1713"/>
    </location>
</feature>
<feature type="region of interest" description="Disordered" evidence="1">
    <location>
        <begin position="1677"/>
        <end position="1713"/>
    </location>
</feature>
<feature type="compositionally biased region" description="Basic and acidic residues" evidence="1">
    <location>
        <begin position="4703"/>
        <end position="4716"/>
    </location>
</feature>
<feature type="region of interest" description="Disordered" evidence="1">
    <location>
        <begin position="4651"/>
        <end position="4739"/>
    </location>
</feature>
<feature type="compositionally biased region" description="Low complexity" evidence="1">
    <location>
        <begin position="4588"/>
        <end position="4600"/>
    </location>
</feature>
<dbReference type="SUPFAM" id="SSF55073">
    <property type="entry name" value="Nucleotide cyclase"/>
    <property type="match status" value="1"/>
</dbReference>
<feature type="chain" id="PRO_5042085100" description="Guanylate cyclase domain-containing protein" evidence="2">
    <location>
        <begin position="21"/>
        <end position="4739"/>
    </location>
</feature>
<feature type="region of interest" description="Disordered" evidence="1">
    <location>
        <begin position="3913"/>
        <end position="3966"/>
    </location>
</feature>
<feature type="region of interest" description="Disordered" evidence="1">
    <location>
        <begin position="3651"/>
        <end position="3670"/>
    </location>
</feature>
<evidence type="ECO:0000313" key="4">
    <source>
        <dbReference type="Proteomes" id="UP001054857"/>
    </source>
</evidence>
<dbReference type="Proteomes" id="UP001054857">
    <property type="component" value="Unassembled WGS sequence"/>
</dbReference>
<feature type="compositionally biased region" description="Gly residues" evidence="1">
    <location>
        <begin position="2567"/>
        <end position="2586"/>
    </location>
</feature>
<feature type="region of interest" description="Disordered" evidence="1">
    <location>
        <begin position="4361"/>
        <end position="4418"/>
    </location>
</feature>
<evidence type="ECO:0000313" key="3">
    <source>
        <dbReference type="EMBL" id="GFR41833.1"/>
    </source>
</evidence>
<feature type="compositionally biased region" description="Polar residues" evidence="1">
    <location>
        <begin position="3751"/>
        <end position="3760"/>
    </location>
</feature>
<dbReference type="Gene3D" id="3.40.190.10">
    <property type="entry name" value="Periplasmic binding protein-like II"/>
    <property type="match status" value="1"/>
</dbReference>
<feature type="compositionally biased region" description="Low complexity" evidence="1">
    <location>
        <begin position="2010"/>
        <end position="2020"/>
    </location>
</feature>
<feature type="compositionally biased region" description="Gly residues" evidence="1">
    <location>
        <begin position="3655"/>
        <end position="3670"/>
    </location>
</feature>
<feature type="region of interest" description="Disordered" evidence="1">
    <location>
        <begin position="2567"/>
        <end position="2588"/>
    </location>
</feature>
<feature type="region of interest" description="Disordered" evidence="1">
    <location>
        <begin position="4299"/>
        <end position="4322"/>
    </location>
</feature>
<sequence length="4739" mass="469211">MNMPIAWWLLIVGAILAVGATHSPACGVTLSSLLDICSSNDTSSFTLLAEQYVEEGCIQAYNASQGPVLELLVSATVQLPAEAIARFEAESGWAVRLTSWDEASGSLPPLPGAVSSVSIASGGTTAAVAAAATTNTSQTITLSAASLPAWQQQAEVLSYYDAWILDSQLLAGLGRLGYLYPPYKLLHPTAFSDAQLSSQPQLRQYGASYYYQPAALPVGSNSLVLYGHPQALARLYGDAQMRLRLGLGVDSSSAASSSSSDSSESVGRRVTMPSVWSWEQLVDAAAAVNGTDFNGDGAAEYGICLEVSPGCLAPALVQAIAASYLQTRGSGDGVLLEPSSLAWRLQGPGFQMALWTLQRLLWYGPPGDSQYSGTGSSSSSGTSSSGSSSSGAAACKRLSVAFAEGRCAFTIHTMSHLKASYSWPGRDNGSVYGTRVMQLPGSSRVEQPGASGAMQGCTASSCPYSVPFNGSGAASSSSGISAAVSGAVTWLTGSSNSNSSVWVNVAPLAYGFPVGGVNSGTPSAQRAAAGRLLSYLISQEGQALLAADSGSGVWPFRRLEASTVAAAAAAAVAGGSVRQQQPTSQQWAELRAVEGALWGHPNAAPALRLPGADSTWPLLEAAVATLQTGGNPYSYIGSNLPYSDDESRVVQLPAPSAAVAAAAAALATALPGVLRAALPSNETLRLEYQASIAYRAPVLSSSPQVPVAEDNIRTGLIVGVAVGVSACLAALATAAGVRTRHTLVRLRGVNSHFADASSHRSMDTYVVLDIQGLSEPGTPDSVRDQALRMCHDVIKSLARRYNGTTVALPPTELSASAKQPRRVRQEPFAVASEPLTGSGGGAPVGPFSTAAGVAAAAAPGWGAEAGGSGVGGAGGDMLGGVVGRQAVADRITRMRGESSGGGAGAGLGAGGAEGASKQPPRSEFWRRDSSGFFSLASRDFDLLNSQTCTYGQHAALETGEGAGAGFSATATAAAGTVGALPHARSARSTSSDVAQQLRPPVAAGAADKPAASAPAPASLQPCGCQLPAAAAPPPAHACDTGAAAGAVPAVRVDGPCQRCSGRGGAEDVPSTWAAAAAAAIAGLGSVSGTFHGAATQMAAPIAYSSSAMPAATTVDAAVAAAAANRGAAGVCPATPGINGAGSVSAGGVPVPLLSAVRKPSPSPPPLQGASRTSLRPPSGAAVNSGLCTQPSVDSLAAECLPEMLLPMPAAAATAAAAAVAAASARGGEATRPALPRAGSCRAGFLSSGPQAAQERASADHASTQQGPHPSPVEPPENAAANLHYCPLPSLPEATVAGPEGPWQRVSAGGVDGVVAGPSTGRGRGLGGPWSGRQHRMSPCPVQPLASSPLVGAPSQAAQHVASPPSRGGALAAAVAAAKAAAAGSMAPPPPLPTRVALTFSTVHEAVCFCVHMQAMLINCRWPAEVLELPGCRPVVVRPRSLAAEEDPCDYASAGGGGRSAASRAAANKSVRGGGLGGVESGGGGISGGGADSGGGVVMASAHSSFVVTSASPFSPANAVDRMKSLISGGTKGRSGRALRPLPMSPRLPGPGSGGAREPERSGPSMSRFAAAAAGSVASGATAPNHSAQSMVPLGIAGLNSLGGGSGGGGNSGGGGGQYGSGGGGAGMCGVVDAWPGGTGTSAGCSRTGSGTGCPNLSGSLHGGGMAGVQVWSAGLHPSGHTLTSRSPLGRKPLFRGSRDGNQPSENACASGVSQGAAAPKQLSGAASLPLPKVATLQGASQLPASLRAAGVDLRKLQYTRVPRGGSGWLRSAAMPTAPSVDENGIDGMPAVAAYVGSHASVPADAVAKATAADDGVSLSERLDRRPHVYGAAPVAVNAATASAAAASAMAAARSGAAATPAAGDATPVSDRDPSGVLMEYVLGAMDLDGDAEDAAAAGPVSLDAGSLWAPYPPGPDGPAHAAAHSAGFGFCGMHVGSLGATAAAVIAESPLSSVQRTPTSTSASAAVSLVWPGDRLPAPPSPFALAGFGPSTTTSPRVSVTQLSAMPPSQQQQQHMQQTQGSASRSSRVDSMPLVCSAATLVLPPAPGSSGIVVQPSVATTTTVTSEHASSPPAFPLAATFAGAAGASASEVRFTPNLRAFSSAAPVDPADVRGGFNLEAAYSMGDAAAFGGGGPSAAATGLRGGPVAEGIESPEAASFFGDSTTTATTAALLPPPPALLPAAVLHGISNAAALGPIAAAAGAFGNGSGAAAAAALGPRMPQMVRHTFSAAALQLPGTSVPAAALMQQQSTAGELQTSPEVSPCVTPGLPVRPSPTGCSGTGSAALSPPHSPLSPLSPLHQLLEERSSFPVLQSGSRQDAAPLRLPSPPPVQGGAMPELMTQGSVPARGLYGTSPVNIAGASGLLSRLQALRRPLLQSVASSAVTAGTVPAAANLSHHSVPLKKLVLEERDNGGIYCRSTSAALTDCNPVSQLGTTDGGVGAGAQPNRLPGGPGGPGAGLGSVVRSFGEQVRMTFQAMDFAQLTGDENGLTVIFRGPRVVCGISTWQYDDEDYRMYDERRDGMDTSTRPAGGVADRPNSERPTTNAALAISELRTLARAFEPSAAGGAGLGGGGGGGGATAAGGGRSDGDDCGDGVDFSALGNPLFNAVNANEAAAAGGVLRDQARVPVASSLPQQQPTTAAGQMHGSSGPADAGAACGAQASNGAAAGTSAAATSLGGDRDAGRDAVQESAAADALFGFQRRLSAAKRWHRRRLPPPLQRALAICEGGQGGFVFLDGSTYGASSQEALQEQCMILHMGDYVLADTPSPLDLYLALDFTHLARLCYLQPLACREQLSLGLLSAPVNAATICFTLVVGMQTLLAWNTEAAKEALAVLRDAVLPALLRHGGYLVEDADGLLLTAFPSSRSALAWALECQAEAKHLDWPDELLGHALGEAVYVEDELATGEEEAGELLGSSDVQGGAGQQQQQRAAAGSRHLVFRGLRFKSGLDCGDVLARVHTTTGRMTYRGRVMNRAARIAGLATAGQVLCSRGLWDDSGLEAAPELCQLALAVGESMGEMQLKGLSSKMEIINCIRILKVDLVQAVLEVSQELPSMPHPRITFTAIAGDGDGTDDGGDGDNADFDLARPAATTGTPVLMQAVPLLSDTDSEPEHDGGVVIGGCGDSASDGNDDVSSEVAPARRSTRTAAGSALAGGAAGHAMSAGLMLSSGVGIGSRRDLLAAAAAAEELDGAFANARASAPLRSLALNGPNGRSSVPFGLAAATTGSAARAAAAVAARVRRASQMQSSRFMHAGGLPLDLGAAGGGTGAGGGSAAQLTAVTSGVRSTLNGLMAAAALAYAAAADDDDLADRLVAGYSSDGSGGDGSYGEGEGTLSADLGHHVGGPSFTQGSTVGVAALRGILPRPRAPSGLGFLPSAMVLSPGAAGGVPAAGPNGAGGGAGASAAAASAGGGGGGGGGTPGAASLATAAAANIKKALQAVRRSILDEHAGAGIGGSVPLPVISDGSNDEDAEELGRAWQAPRIPTTTPAASGPIPQAGATPAAASGQKLRRLHLLRENELNKASASPGGGGGSGGGGFLKRLRGLGRGSRAAKGRCGGGSIEYDPDDVDDDDLPYRPMASAGSDFYAGRLPSSLLASAQARLRGGQPGASAALMRSSTAAPACSPLGRNSLSASIGGARRSSLESQLLRHPASIGGGGGGGSSSRGGGLTANRSFRRLGGHGLVAEMSLASMTMRRHIPVSELLGAAASSSGGRRVVRGFGSQSMMDEDSGGAAAARADGRPALVIQTPGLQTQRTNSFRAAGSAGPSPLAGRYRPTPPAGVAAGRPGGGSGGTANCISEAEGKEDGSSSADTANASPSRTASRSRLHRQLTGGARSGAAASAAATATAGQRATAISPAQPAVSSSYRRPGSFTSFLQRAPRKQQSGQQPQQQQPASRQEFRWQFSSNTGDETWLSSYNNDPVDAPSVVRGSSVARNRDPGGPASPAAPDLPSPANAPQKAPPPGLLARRVTSWRASVAQAFGGRVGEAAAAAVAGHSSSFTSPPRGGSTTSRAVLSRTYTAHGGGAEHSTSPFASVSYTYTGRQVNSPGSGKHPQAAPPSFTSPASGLTPATGSPRLYRRSAATSGSRPHIGTAPGGLVSGVPATGGRASGTHPSSPAHATAAAAGGGGGGGNESATMARASSGHLQAASAGEAPTGATAWTGLFSSIHTFLGLSQHAHGGSGGGGPVVSPTHRRNSTYIPASAASAATTAAAGAGVAGGGGGGRSRSGRRRSVRMGVDYPLDPASAGGGPSTTTTRTQRRRSVIEVSGNVMTLNAGSAFAADRWQLDPSYPDAVGGVSGSGGGPDSTARDGIPLDGPPPGPCSSLLGATDAAGAGITLPRRRRSQRNLAAGVVAAKTSVAGSNSSGGRACTDSGERVGHSVRRQLSRGSHTLGPTSSGSLPTPLPSQSAVPQQVASGLASTSLASSSTRSRLLAGATADGGAGSGTEPGSVAAAGFLSAAANVEPDRPASATKLGRFVRGLSGMLQRSHSVSRSPGSGGGGGGGVGLALRSSHRFATPAVSGTGQGGSLSGEPPEHSGGSAFVVSITAAAAAAAVVHSQARSRMDGDGGSCEGDVGGMPRPRSGTAPHAATAAAAVTPSGSQSGGETPTLKSGIRRLVPGLARSARAAVRRVLSGGLGGEEAAAVGGISSREGVGTSDDSGGGSSRGGGSRGARQRNRDWRQTQGSWNTEGDGSDGSPQRGKEQQERRFVRGERGRRRAGRGQGEGWQEFDLEEAR</sequence>
<feature type="compositionally biased region" description="Low complexity" evidence="1">
    <location>
        <begin position="2283"/>
        <end position="2297"/>
    </location>
</feature>
<protein>
    <recommendedName>
        <fullName evidence="5">Guanylate cyclase domain-containing protein</fullName>
    </recommendedName>
</protein>
<feature type="compositionally biased region" description="Polar residues" evidence="1">
    <location>
        <begin position="4685"/>
        <end position="4694"/>
    </location>
</feature>
<feature type="compositionally biased region" description="Polar residues" evidence="1">
    <location>
        <begin position="3809"/>
        <end position="3823"/>
    </location>
</feature>
<feature type="region of interest" description="Disordered" evidence="1">
    <location>
        <begin position="2630"/>
        <end position="2659"/>
    </location>
</feature>
<feature type="region of interest" description="Disordered" evidence="1">
    <location>
        <begin position="1229"/>
        <end position="1283"/>
    </location>
</feature>
<name>A0AAD3DHU9_9CHLO</name>
<feature type="region of interest" description="Disordered" evidence="1">
    <location>
        <begin position="2004"/>
        <end position="2027"/>
    </location>
</feature>
<feature type="region of interest" description="Disordered" evidence="1">
    <location>
        <begin position="3484"/>
        <end position="3503"/>
    </location>
</feature>
<feature type="compositionally biased region" description="Polar residues" evidence="1">
    <location>
        <begin position="4062"/>
        <end position="4074"/>
    </location>
</feature>
<feature type="compositionally biased region" description="Gly residues" evidence="1">
    <location>
        <begin position="4663"/>
        <end position="4674"/>
    </location>
</feature>
<dbReference type="InterPro" id="IPR029787">
    <property type="entry name" value="Nucleotide_cyclase"/>
</dbReference>
<feature type="region of interest" description="Disordered" evidence="1">
    <location>
        <begin position="3522"/>
        <end position="3577"/>
    </location>
</feature>
<keyword evidence="4" id="KW-1185">Reference proteome</keyword>
<keyword evidence="2" id="KW-0732">Signal</keyword>